<accession>A0A7V8VEI5</accession>
<feature type="region of interest" description="Disordered" evidence="1">
    <location>
        <begin position="33"/>
        <end position="57"/>
    </location>
</feature>
<gene>
    <name evidence="2" type="ORF">H0921_09040</name>
</gene>
<keyword evidence="3" id="KW-1185">Reference proteome</keyword>
<feature type="region of interest" description="Disordered" evidence="1">
    <location>
        <begin position="121"/>
        <end position="147"/>
    </location>
</feature>
<evidence type="ECO:0000313" key="2">
    <source>
        <dbReference type="EMBL" id="MBA2226302.1"/>
    </source>
</evidence>
<feature type="compositionally biased region" description="Basic and acidic residues" evidence="1">
    <location>
        <begin position="188"/>
        <end position="213"/>
    </location>
</feature>
<protein>
    <submittedName>
        <fullName evidence="2">Uncharacterized protein</fullName>
    </submittedName>
</protein>
<name>A0A7V8VEI5_9BACT</name>
<proteinExistence type="predicted"/>
<reference evidence="2 3" key="1">
    <citation type="submission" date="2020-07" db="EMBL/GenBank/DDBJ databases">
        <title>Thermogemmata thermophila gen. nov., sp. nov., a novel moderate thermophilic planctomycete from a Kamchatka hot spring.</title>
        <authorList>
            <person name="Elcheninov A.G."/>
            <person name="Podosokorskaya O.A."/>
            <person name="Kovaleva O.L."/>
            <person name="Novikov A."/>
            <person name="Bonch-Osmolovskaya E.A."/>
            <person name="Toshchakov S.V."/>
            <person name="Kublanov I.V."/>
        </authorList>
    </citation>
    <scope>NUCLEOTIDE SEQUENCE [LARGE SCALE GENOMIC DNA]</scope>
    <source>
        <strain evidence="2 3">2918</strain>
    </source>
</reference>
<feature type="region of interest" description="Disordered" evidence="1">
    <location>
        <begin position="180"/>
        <end position="213"/>
    </location>
</feature>
<comment type="caution">
    <text evidence="2">The sequence shown here is derived from an EMBL/GenBank/DDBJ whole genome shotgun (WGS) entry which is preliminary data.</text>
</comment>
<sequence>MQRGNAAARSADWQKLIWFAMAAVLGLGPTGCSSAQSTSPTAKVFKSKGGHDHDHEHSRADAMLEDMTLPDGTKCHAGLSAHLDPKGNELDVFFESLDKEPKPVAIPASAQITARVTREGDDKPYHLSFQPAPAQERPNDPAGRCSRFSASAPWMKEDDKLTVVITVEYEGQLKRVTFADFVPRQHAHQHESEPPKGSKPSQDAKEPSPGEKK</sequence>
<evidence type="ECO:0000313" key="3">
    <source>
        <dbReference type="Proteomes" id="UP000542342"/>
    </source>
</evidence>
<organism evidence="2 3">
    <name type="scientific">Thermogemmata fonticola</name>
    <dbReference type="NCBI Taxonomy" id="2755323"/>
    <lineage>
        <taxon>Bacteria</taxon>
        <taxon>Pseudomonadati</taxon>
        <taxon>Planctomycetota</taxon>
        <taxon>Planctomycetia</taxon>
        <taxon>Gemmatales</taxon>
        <taxon>Gemmataceae</taxon>
        <taxon>Thermogemmata</taxon>
    </lineage>
</organism>
<dbReference type="RefSeq" id="WP_194537742.1">
    <property type="nucleotide sequence ID" value="NZ_JACEFB010000005.1"/>
</dbReference>
<dbReference type="Proteomes" id="UP000542342">
    <property type="component" value="Unassembled WGS sequence"/>
</dbReference>
<evidence type="ECO:0000256" key="1">
    <source>
        <dbReference type="SAM" id="MobiDB-lite"/>
    </source>
</evidence>
<dbReference type="AlphaFoldDB" id="A0A7V8VEI5"/>
<dbReference type="EMBL" id="JACEFB010000005">
    <property type="protein sequence ID" value="MBA2226302.1"/>
    <property type="molecule type" value="Genomic_DNA"/>
</dbReference>